<dbReference type="RefSeq" id="WP_129254782.1">
    <property type="nucleotide sequence ID" value="NZ_SAXA01000009.1"/>
</dbReference>
<keyword evidence="2" id="KW-1185">Reference proteome</keyword>
<reference evidence="1 2" key="1">
    <citation type="submission" date="2019-01" db="EMBL/GenBank/DDBJ databases">
        <title>Ancylomarina salipaludis sp. nov., isolated from a salt marsh.</title>
        <authorList>
            <person name="Yoon J.-H."/>
        </authorList>
    </citation>
    <scope>NUCLEOTIDE SEQUENCE [LARGE SCALE GENOMIC DNA]</scope>
    <source>
        <strain evidence="1 2">SHSM-M15</strain>
    </source>
</reference>
<sequence>MKKYWFNLNPDTFVWKNRSNILLYNSATKISIEFNYSPELHSIIEKLSSLSNLYCIQIDQTELSVSNVKEFIDRIIKSNSGTLSEITNNQQRPIQFPPLLNLQCDRDKLKQDTSRSIGEKVITYLNHVDIYFNHQNNINLKKHIENLSKFLKPIPPNQHICFNIILNSASSFNGINTLINNLKDHNSSIILQIDSSLLKNISDKFNIPDDLRIKIIHNASRNEEVMYKALKNTKHIESKISWQFNIHSESEYYNCVSFIEKEQLDNTEIVPEYNGVNLAFFEENIFLNKEDLANPNLDKREVFAHQAMNTNNFGKIIIQSDGNIYSNKHIPPLGNLQNSLKEILTKEMYAGTSWFKIRDMEPCNNCIYQWLCPSPSDYEIEIGKPNLCHVRV</sequence>
<evidence type="ECO:0000313" key="2">
    <source>
        <dbReference type="Proteomes" id="UP000289703"/>
    </source>
</evidence>
<name>A0A4Q1JLJ7_9BACT</name>
<dbReference type="OrthoDB" id="1044640at2"/>
<comment type="caution">
    <text evidence="1">The sequence shown here is derived from an EMBL/GenBank/DDBJ whole genome shotgun (WGS) entry which is preliminary data.</text>
</comment>
<dbReference type="AlphaFoldDB" id="A0A4Q1JLJ7"/>
<dbReference type="Proteomes" id="UP000289703">
    <property type="component" value="Unassembled WGS sequence"/>
</dbReference>
<dbReference type="EMBL" id="SAXA01000009">
    <property type="protein sequence ID" value="RXQ93051.1"/>
    <property type="molecule type" value="Genomic_DNA"/>
</dbReference>
<proteinExistence type="predicted"/>
<evidence type="ECO:0000313" key="1">
    <source>
        <dbReference type="EMBL" id="RXQ93051.1"/>
    </source>
</evidence>
<organism evidence="1 2">
    <name type="scientific">Ancylomarina salipaludis</name>
    <dbReference type="NCBI Taxonomy" id="2501299"/>
    <lineage>
        <taxon>Bacteria</taxon>
        <taxon>Pseudomonadati</taxon>
        <taxon>Bacteroidota</taxon>
        <taxon>Bacteroidia</taxon>
        <taxon>Marinilabiliales</taxon>
        <taxon>Marinifilaceae</taxon>
        <taxon>Ancylomarina</taxon>
    </lineage>
</organism>
<protein>
    <submittedName>
        <fullName evidence="1">TIGR04150 pseudo-rSAM protein</fullName>
    </submittedName>
</protein>
<dbReference type="InterPro" id="IPR026418">
    <property type="entry name" value="Pseudo_rSAM"/>
</dbReference>
<dbReference type="NCBIfam" id="TIGR04150">
    <property type="entry name" value="pseudo_rSAM_GG"/>
    <property type="match status" value="1"/>
</dbReference>
<accession>A0A4Q1JLJ7</accession>
<gene>
    <name evidence="1" type="ORF">EO244_11315</name>
</gene>